<dbReference type="GO" id="GO:0016740">
    <property type="term" value="F:transferase activity"/>
    <property type="evidence" value="ECO:0007669"/>
    <property type="project" value="UniProtKB-KW"/>
</dbReference>
<gene>
    <name evidence="3" type="ORF">GBA63_17345</name>
</gene>
<dbReference type="Pfam" id="PF00535">
    <property type="entry name" value="Glycos_transf_2"/>
    <property type="match status" value="1"/>
</dbReference>
<feature type="region of interest" description="Disordered" evidence="1">
    <location>
        <begin position="1"/>
        <end position="41"/>
    </location>
</feature>
<dbReference type="CDD" id="cd00761">
    <property type="entry name" value="Glyco_tranf_GTA_type"/>
    <property type="match status" value="1"/>
</dbReference>
<dbReference type="EMBL" id="CP045119">
    <property type="protein sequence ID" value="QIN84221.1"/>
    <property type="molecule type" value="Genomic_DNA"/>
</dbReference>
<name>A0A6G8QCU6_9ACTN</name>
<evidence type="ECO:0000259" key="2">
    <source>
        <dbReference type="Pfam" id="PF00535"/>
    </source>
</evidence>
<keyword evidence="3" id="KW-0808">Transferase</keyword>
<dbReference type="Proteomes" id="UP000501452">
    <property type="component" value="Chromosome"/>
</dbReference>
<dbReference type="PANTHER" id="PTHR43685:SF13">
    <property type="entry name" value="O ANTIGEN BIOSYNTHESIS RHAMNOSYLTRANSFERASE RFBN"/>
    <property type="match status" value="1"/>
</dbReference>
<dbReference type="SUPFAM" id="SSF53448">
    <property type="entry name" value="Nucleotide-diphospho-sugar transferases"/>
    <property type="match status" value="1"/>
</dbReference>
<proteinExistence type="predicted"/>
<keyword evidence="4" id="KW-1185">Reference proteome</keyword>
<dbReference type="KEGG" id="rub:GBA63_17345"/>
<feature type="domain" description="Glycosyltransferase 2-like" evidence="2">
    <location>
        <begin position="62"/>
        <end position="178"/>
    </location>
</feature>
<accession>A0A6G8QCU6</accession>
<feature type="compositionally biased region" description="Basic and acidic residues" evidence="1">
    <location>
        <begin position="1"/>
        <end position="20"/>
    </location>
</feature>
<dbReference type="InterPro" id="IPR050834">
    <property type="entry name" value="Glycosyltransf_2"/>
</dbReference>
<dbReference type="Gene3D" id="3.90.550.10">
    <property type="entry name" value="Spore Coat Polysaccharide Biosynthesis Protein SpsA, Chain A"/>
    <property type="match status" value="1"/>
</dbReference>
<dbReference type="PANTHER" id="PTHR43685">
    <property type="entry name" value="GLYCOSYLTRANSFERASE"/>
    <property type="match status" value="1"/>
</dbReference>
<dbReference type="InterPro" id="IPR001173">
    <property type="entry name" value="Glyco_trans_2-like"/>
</dbReference>
<evidence type="ECO:0000256" key="1">
    <source>
        <dbReference type="SAM" id="MobiDB-lite"/>
    </source>
</evidence>
<evidence type="ECO:0000313" key="3">
    <source>
        <dbReference type="EMBL" id="QIN84221.1"/>
    </source>
</evidence>
<organism evidence="3 4">
    <name type="scientific">Rubrobacter tropicus</name>
    <dbReference type="NCBI Taxonomy" id="2653851"/>
    <lineage>
        <taxon>Bacteria</taxon>
        <taxon>Bacillati</taxon>
        <taxon>Actinomycetota</taxon>
        <taxon>Rubrobacteria</taxon>
        <taxon>Rubrobacterales</taxon>
        <taxon>Rubrobacteraceae</taxon>
        <taxon>Rubrobacter</taxon>
    </lineage>
</organism>
<evidence type="ECO:0000313" key="4">
    <source>
        <dbReference type="Proteomes" id="UP000501452"/>
    </source>
</evidence>
<dbReference type="GO" id="GO:0044010">
    <property type="term" value="P:single-species biofilm formation"/>
    <property type="evidence" value="ECO:0007669"/>
    <property type="project" value="TreeGrafter"/>
</dbReference>
<reference evidence="3 4" key="1">
    <citation type="submission" date="2019-10" db="EMBL/GenBank/DDBJ databases">
        <title>Rubrobacter sp nov SCSIO 52090 isolated from a deep-sea sediment in the South China Sea.</title>
        <authorList>
            <person name="Chen R.W."/>
        </authorList>
    </citation>
    <scope>NUCLEOTIDE SEQUENCE [LARGE SCALE GENOMIC DNA]</scope>
    <source>
        <strain evidence="3 4">SCSIO 52909</strain>
    </source>
</reference>
<dbReference type="InterPro" id="IPR029044">
    <property type="entry name" value="Nucleotide-diphossugar_trans"/>
</dbReference>
<sequence>MGERAEGGEGRRQVLQEGHARRLARGPHPGSGRPRRGDGRTRYREVLRRREEYRELNRPKASVVLLTLNAGPAFEDTLRAVFSQRTAFDFEVLVLDSGSTDGTVEMAGRSGAHVHRTASSTFDHGAARDLGVSLSKGDFVALLVQDAVPLDNLWLASMVEDLEADPSVAGVYGRQVPRPDSGPLARVLVENAPTAGPARRVQSAGGTYETLAPPERRALALFDNVSSCLRREVWEEIPFGQTGFGEDLRWGKRAVESGHKLVYEPRSAVVHSHERGPLYNLRRHYAEGLLLLDLFDLAPVPSLLVLLKNTLLASAHLTRRLLLLDEGSGWWALPLAVGYAVPSQLGLYLAARRDGLPARLNAFLGKGV</sequence>
<dbReference type="AlphaFoldDB" id="A0A6G8QCU6"/>
<protein>
    <submittedName>
        <fullName evidence="3">Glycosyltransferase</fullName>
    </submittedName>
</protein>